<keyword evidence="6 9" id="KW-1133">Transmembrane helix</keyword>
<dbReference type="PANTHER" id="PTHR20994:SF0">
    <property type="entry name" value="ER MEMBRANE PROTEIN COMPLEX SUBUNIT 6"/>
    <property type="match status" value="1"/>
</dbReference>
<evidence type="ECO:0000256" key="7">
    <source>
        <dbReference type="ARBA" id="ARBA00023136"/>
    </source>
</evidence>
<organism evidence="10 11">
    <name type="scientific">Toxoplasma gondii p89</name>
    <dbReference type="NCBI Taxonomy" id="943119"/>
    <lineage>
        <taxon>Eukaryota</taxon>
        <taxon>Sar</taxon>
        <taxon>Alveolata</taxon>
        <taxon>Apicomplexa</taxon>
        <taxon>Conoidasida</taxon>
        <taxon>Coccidia</taxon>
        <taxon>Eucoccidiorida</taxon>
        <taxon>Eimeriorina</taxon>
        <taxon>Sarcocystidae</taxon>
        <taxon>Toxoplasma</taxon>
    </lineage>
</organism>
<evidence type="ECO:0000256" key="3">
    <source>
        <dbReference type="ARBA" id="ARBA00020827"/>
    </source>
</evidence>
<evidence type="ECO:0000256" key="8">
    <source>
        <dbReference type="SAM" id="MobiDB-lite"/>
    </source>
</evidence>
<dbReference type="EMBL" id="AEYI02001305">
    <property type="protein sequence ID" value="KFG39044.1"/>
    <property type="molecule type" value="Genomic_DNA"/>
</dbReference>
<evidence type="ECO:0000256" key="2">
    <source>
        <dbReference type="ARBA" id="ARBA00009436"/>
    </source>
</evidence>
<evidence type="ECO:0000256" key="1">
    <source>
        <dbReference type="ARBA" id="ARBA00004477"/>
    </source>
</evidence>
<comment type="subcellular location">
    <subcellularLocation>
        <location evidence="1">Endoplasmic reticulum membrane</location>
        <topology evidence="1">Multi-pass membrane protein</topology>
    </subcellularLocation>
</comment>
<reference evidence="10 11" key="1">
    <citation type="submission" date="2014-03" db="EMBL/GenBank/DDBJ databases">
        <authorList>
            <person name="Sibley D."/>
            <person name="Venepally P."/>
            <person name="Karamycheva S."/>
            <person name="Hadjithomas M."/>
            <person name="Khan A."/>
            <person name="Brunk B."/>
            <person name="Roos D."/>
            <person name="Caler E."/>
            <person name="Lorenzi H."/>
        </authorList>
    </citation>
    <scope>NUCLEOTIDE SEQUENCE [LARGE SCALE GENOMIC DNA]</scope>
    <source>
        <strain evidence="11">p89</strain>
    </source>
</reference>
<evidence type="ECO:0000256" key="6">
    <source>
        <dbReference type="ARBA" id="ARBA00022989"/>
    </source>
</evidence>
<dbReference type="GO" id="GO:0000045">
    <property type="term" value="P:autophagosome assembly"/>
    <property type="evidence" value="ECO:0007669"/>
    <property type="project" value="TreeGrafter"/>
</dbReference>
<feature type="transmembrane region" description="Helical" evidence="9">
    <location>
        <begin position="132"/>
        <end position="155"/>
    </location>
</feature>
<dbReference type="Proteomes" id="UP000028828">
    <property type="component" value="Unassembled WGS sequence"/>
</dbReference>
<evidence type="ECO:0000256" key="9">
    <source>
        <dbReference type="SAM" id="Phobius"/>
    </source>
</evidence>
<dbReference type="VEuPathDB" id="ToxoDB:TGP89_239690"/>
<dbReference type="GO" id="GO:0034975">
    <property type="term" value="P:protein folding in endoplasmic reticulum"/>
    <property type="evidence" value="ECO:0007669"/>
    <property type="project" value="TreeGrafter"/>
</dbReference>
<evidence type="ECO:0000313" key="11">
    <source>
        <dbReference type="Proteomes" id="UP000028828"/>
    </source>
</evidence>
<dbReference type="InterPro" id="IPR008504">
    <property type="entry name" value="Emc6"/>
</dbReference>
<comment type="caution">
    <text evidence="10">The sequence shown here is derived from an EMBL/GenBank/DDBJ whole genome shotgun (WGS) entry which is preliminary data.</text>
</comment>
<evidence type="ECO:0000256" key="5">
    <source>
        <dbReference type="ARBA" id="ARBA00022824"/>
    </source>
</evidence>
<accession>A0A086K3S6</accession>
<proteinExistence type="inferred from homology"/>
<sequence length="158" mass="16925">MEGAGVSGVQMRDLASAPSRNAAEGDVTYGDEASSVSDPSATCSPRSAGGRAEKKEAESPPIRPSMVSHNYRQLTVNRHLAAVVAGSVAGIFGLEGLAGLFVFVLVTLLGGCLMLLETRFDCKLYFASTRDIFFAQFFTAALTFILVWTLVYNVVYIF</sequence>
<dbReference type="AlphaFoldDB" id="A0A086K3S6"/>
<dbReference type="PANTHER" id="PTHR20994">
    <property type="entry name" value="ER MEMBRANE PROTEIN COMPLEX SUBUNIT 6"/>
    <property type="match status" value="1"/>
</dbReference>
<keyword evidence="4 9" id="KW-0812">Transmembrane</keyword>
<dbReference type="GO" id="GO:0072546">
    <property type="term" value="C:EMC complex"/>
    <property type="evidence" value="ECO:0007669"/>
    <property type="project" value="InterPro"/>
</dbReference>
<dbReference type="OrthoDB" id="10423500at2759"/>
<gene>
    <name evidence="10" type="ORF">TGP89_239690</name>
</gene>
<name>A0A086K3S6_TOXGO</name>
<dbReference type="InterPro" id="IPR029008">
    <property type="entry name" value="EMC6-like"/>
</dbReference>
<protein>
    <recommendedName>
        <fullName evidence="3">ER membrane protein complex subunit 6</fullName>
    </recommendedName>
</protein>
<keyword evidence="7 9" id="KW-0472">Membrane</keyword>
<dbReference type="Pfam" id="PF07019">
    <property type="entry name" value="EMC6"/>
    <property type="match status" value="1"/>
</dbReference>
<feature type="region of interest" description="Disordered" evidence="8">
    <location>
        <begin position="1"/>
        <end position="65"/>
    </location>
</feature>
<keyword evidence="5" id="KW-0256">Endoplasmic reticulum</keyword>
<comment type="similarity">
    <text evidence="2">Belongs to the EMC6 family.</text>
</comment>
<evidence type="ECO:0000256" key="4">
    <source>
        <dbReference type="ARBA" id="ARBA00022692"/>
    </source>
</evidence>
<evidence type="ECO:0000313" key="10">
    <source>
        <dbReference type="EMBL" id="KFG39044.1"/>
    </source>
</evidence>
<feature type="transmembrane region" description="Helical" evidence="9">
    <location>
        <begin position="76"/>
        <end position="94"/>
    </location>
</feature>
<feature type="compositionally biased region" description="Polar residues" evidence="8">
    <location>
        <begin position="34"/>
        <end position="45"/>
    </location>
</feature>